<comment type="subcellular location">
    <subcellularLocation>
        <location evidence="1 4">Bacterial flagellum basal body</location>
    </subcellularLocation>
</comment>
<protein>
    <recommendedName>
        <fullName evidence="4 5">Flagellar hook-basal body complex protein FliE</fullName>
    </recommendedName>
</protein>
<dbReference type="Proteomes" id="UP000318704">
    <property type="component" value="Chromosome"/>
</dbReference>
<dbReference type="InterPro" id="IPR001624">
    <property type="entry name" value="FliE"/>
</dbReference>
<dbReference type="GO" id="GO:0071973">
    <property type="term" value="P:bacterial-type flagellum-dependent cell motility"/>
    <property type="evidence" value="ECO:0007669"/>
    <property type="project" value="InterPro"/>
</dbReference>
<gene>
    <name evidence="4 6" type="primary">fliE</name>
    <name evidence="6" type="ORF">V144x_38090</name>
</gene>
<evidence type="ECO:0000256" key="1">
    <source>
        <dbReference type="ARBA" id="ARBA00004117"/>
    </source>
</evidence>
<dbReference type="NCBIfam" id="TIGR00205">
    <property type="entry name" value="fliE"/>
    <property type="match status" value="1"/>
</dbReference>
<dbReference type="GO" id="GO:0003774">
    <property type="term" value="F:cytoskeletal motor activity"/>
    <property type="evidence" value="ECO:0007669"/>
    <property type="project" value="InterPro"/>
</dbReference>
<dbReference type="PANTHER" id="PTHR34653">
    <property type="match status" value="1"/>
</dbReference>
<proteinExistence type="inferred from homology"/>
<name>A0A517VZ87_9PLAN</name>
<dbReference type="KEGG" id="gaw:V144x_38090"/>
<dbReference type="GO" id="GO:0009425">
    <property type="term" value="C:bacterial-type flagellum basal body"/>
    <property type="evidence" value="ECO:0007669"/>
    <property type="project" value="UniProtKB-SubCell"/>
</dbReference>
<organism evidence="6 7">
    <name type="scientific">Gimesia aquarii</name>
    <dbReference type="NCBI Taxonomy" id="2527964"/>
    <lineage>
        <taxon>Bacteria</taxon>
        <taxon>Pseudomonadati</taxon>
        <taxon>Planctomycetota</taxon>
        <taxon>Planctomycetia</taxon>
        <taxon>Planctomycetales</taxon>
        <taxon>Planctomycetaceae</taxon>
        <taxon>Gimesia</taxon>
    </lineage>
</organism>
<sequence length="104" mass="11730">MTDSINQISNMFSPGIPPVGFNDNTANNVSSDVSFKDMMLQSLENVNQIQLQSQQSIEKGLLGEDITQAEVFSSIKKADLALRMMVQMRNKLLEAYNEIQRMQM</sequence>
<evidence type="ECO:0000256" key="5">
    <source>
        <dbReference type="NCBIfam" id="TIGR00205"/>
    </source>
</evidence>
<reference evidence="6 7" key="1">
    <citation type="submission" date="2019-03" db="EMBL/GenBank/DDBJ databases">
        <title>Deep-cultivation of Planctomycetes and their phenomic and genomic characterization uncovers novel biology.</title>
        <authorList>
            <person name="Wiegand S."/>
            <person name="Jogler M."/>
            <person name="Boedeker C."/>
            <person name="Pinto D."/>
            <person name="Vollmers J."/>
            <person name="Rivas-Marin E."/>
            <person name="Kohn T."/>
            <person name="Peeters S.H."/>
            <person name="Heuer A."/>
            <person name="Rast P."/>
            <person name="Oberbeckmann S."/>
            <person name="Bunk B."/>
            <person name="Jeske O."/>
            <person name="Meyerdierks A."/>
            <person name="Storesund J.E."/>
            <person name="Kallscheuer N."/>
            <person name="Luecker S."/>
            <person name="Lage O.M."/>
            <person name="Pohl T."/>
            <person name="Merkel B.J."/>
            <person name="Hornburger P."/>
            <person name="Mueller R.-W."/>
            <person name="Bruemmer F."/>
            <person name="Labrenz M."/>
            <person name="Spormann A.M."/>
            <person name="Op den Camp H."/>
            <person name="Overmann J."/>
            <person name="Amann R."/>
            <person name="Jetten M.S.M."/>
            <person name="Mascher T."/>
            <person name="Medema M.H."/>
            <person name="Devos D.P."/>
            <person name="Kaster A.-K."/>
            <person name="Ovreas L."/>
            <person name="Rohde M."/>
            <person name="Galperin M.Y."/>
            <person name="Jogler C."/>
        </authorList>
    </citation>
    <scope>NUCLEOTIDE SEQUENCE [LARGE SCALE GENOMIC DNA]</scope>
    <source>
        <strain evidence="6 7">V144</strain>
    </source>
</reference>
<dbReference type="HAMAP" id="MF_00724">
    <property type="entry name" value="FliE"/>
    <property type="match status" value="1"/>
</dbReference>
<dbReference type="EMBL" id="CP037920">
    <property type="protein sequence ID" value="QDT98323.1"/>
    <property type="molecule type" value="Genomic_DNA"/>
</dbReference>
<accession>A0A517VZ87</accession>
<evidence type="ECO:0000256" key="4">
    <source>
        <dbReference type="HAMAP-Rule" id="MF_00724"/>
    </source>
</evidence>
<dbReference type="AlphaFoldDB" id="A0A517VZ87"/>
<evidence type="ECO:0000313" key="6">
    <source>
        <dbReference type="EMBL" id="QDT98323.1"/>
    </source>
</evidence>
<evidence type="ECO:0000256" key="2">
    <source>
        <dbReference type="ARBA" id="ARBA00009272"/>
    </source>
</evidence>
<evidence type="ECO:0000313" key="7">
    <source>
        <dbReference type="Proteomes" id="UP000318704"/>
    </source>
</evidence>
<dbReference type="PANTHER" id="PTHR34653:SF1">
    <property type="entry name" value="FLAGELLAR HOOK-BASAL BODY COMPLEX PROTEIN FLIE"/>
    <property type="match status" value="1"/>
</dbReference>
<dbReference type="Pfam" id="PF02049">
    <property type="entry name" value="FliE"/>
    <property type="match status" value="1"/>
</dbReference>
<dbReference type="RefSeq" id="WP_144986883.1">
    <property type="nucleotide sequence ID" value="NZ_CP037920.1"/>
</dbReference>
<dbReference type="GO" id="GO:0005198">
    <property type="term" value="F:structural molecule activity"/>
    <property type="evidence" value="ECO:0007669"/>
    <property type="project" value="UniProtKB-UniRule"/>
</dbReference>
<keyword evidence="6" id="KW-0966">Cell projection</keyword>
<dbReference type="PRINTS" id="PR01006">
    <property type="entry name" value="FLGHOOKFLIE"/>
</dbReference>
<keyword evidence="6" id="KW-0969">Cilium</keyword>
<keyword evidence="6" id="KW-0282">Flagellum</keyword>
<evidence type="ECO:0000256" key="3">
    <source>
        <dbReference type="ARBA" id="ARBA00023143"/>
    </source>
</evidence>
<comment type="similarity">
    <text evidence="2 4">Belongs to the FliE family.</text>
</comment>
<keyword evidence="3 4" id="KW-0975">Bacterial flagellum</keyword>